<dbReference type="AlphaFoldDB" id="A0A6J4QTW3"/>
<protein>
    <submittedName>
        <fullName evidence="1">Uncharacterized protein</fullName>
    </submittedName>
</protein>
<proteinExistence type="predicted"/>
<name>A0A6J4QTW3_9ACTN</name>
<accession>A0A6J4QTW3</accession>
<feature type="non-terminal residue" evidence="1">
    <location>
        <position position="67"/>
    </location>
</feature>
<gene>
    <name evidence="1" type="ORF">AVDCRST_MAG80-2566</name>
</gene>
<sequence length="67" mass="7619">MAIHQFESGIVTNRQQIEPIESVEVVLSADGFDLVEDEIEKYDILVGEEPIQYGGFKLFYSQDLVLL</sequence>
<reference evidence="1" key="1">
    <citation type="submission" date="2020-02" db="EMBL/GenBank/DDBJ databases">
        <authorList>
            <person name="Meier V. D."/>
        </authorList>
    </citation>
    <scope>NUCLEOTIDE SEQUENCE</scope>
    <source>
        <strain evidence="1">AVDCRST_MAG80</strain>
    </source>
</reference>
<organism evidence="1">
    <name type="scientific">uncultured Rubrobacteraceae bacterium</name>
    <dbReference type="NCBI Taxonomy" id="349277"/>
    <lineage>
        <taxon>Bacteria</taxon>
        <taxon>Bacillati</taxon>
        <taxon>Actinomycetota</taxon>
        <taxon>Rubrobacteria</taxon>
        <taxon>Rubrobacterales</taxon>
        <taxon>Rubrobacteraceae</taxon>
        <taxon>environmental samples</taxon>
    </lineage>
</organism>
<evidence type="ECO:0000313" key="1">
    <source>
        <dbReference type="EMBL" id="CAA9453491.1"/>
    </source>
</evidence>
<dbReference type="EMBL" id="CADCVC010000228">
    <property type="protein sequence ID" value="CAA9453491.1"/>
    <property type="molecule type" value="Genomic_DNA"/>
</dbReference>